<feature type="region of interest" description="Disordered" evidence="1">
    <location>
        <begin position="21"/>
        <end position="79"/>
    </location>
</feature>
<proteinExistence type="predicted"/>
<keyword evidence="3" id="KW-1185">Reference proteome</keyword>
<protein>
    <submittedName>
        <fullName evidence="2">Uncharacterized protein</fullName>
    </submittedName>
</protein>
<gene>
    <name evidence="2" type="ORF">GCM10009533_23230</name>
</gene>
<sequence length="79" mass="8946">MSGDTAGTAVETGARQMSFGKFFKHLSPAKHVHGSHSSSGGHRRRGSSSDHRRRHSSSDHRRRRHSSSDHRSYRRRSHS</sequence>
<feature type="compositionally biased region" description="Basic residues" evidence="1">
    <location>
        <begin position="41"/>
        <end position="65"/>
    </location>
</feature>
<organism evidence="2 3">
    <name type="scientific">Saccharopolyspora erythraea</name>
    <name type="common">Streptomyces erythraeus</name>
    <dbReference type="NCBI Taxonomy" id="1836"/>
    <lineage>
        <taxon>Bacteria</taxon>
        <taxon>Bacillati</taxon>
        <taxon>Actinomycetota</taxon>
        <taxon>Actinomycetes</taxon>
        <taxon>Pseudonocardiales</taxon>
        <taxon>Pseudonocardiaceae</taxon>
        <taxon>Saccharopolyspora</taxon>
    </lineage>
</organism>
<accession>A0ABN1CPS8</accession>
<evidence type="ECO:0000256" key="1">
    <source>
        <dbReference type="SAM" id="MobiDB-lite"/>
    </source>
</evidence>
<dbReference type="Proteomes" id="UP001500729">
    <property type="component" value="Unassembled WGS sequence"/>
</dbReference>
<evidence type="ECO:0000313" key="3">
    <source>
        <dbReference type="Proteomes" id="UP001500729"/>
    </source>
</evidence>
<name>A0ABN1CPS8_SACER</name>
<comment type="caution">
    <text evidence="2">The sequence shown here is derived from an EMBL/GenBank/DDBJ whole genome shotgun (WGS) entry which is preliminary data.</text>
</comment>
<evidence type="ECO:0000313" key="2">
    <source>
        <dbReference type="EMBL" id="GAA0523362.1"/>
    </source>
</evidence>
<feature type="compositionally biased region" description="Basic residues" evidence="1">
    <location>
        <begin position="22"/>
        <end position="34"/>
    </location>
</feature>
<reference evidence="2 3" key="1">
    <citation type="journal article" date="2019" name="Int. J. Syst. Evol. Microbiol.">
        <title>The Global Catalogue of Microorganisms (GCM) 10K type strain sequencing project: providing services to taxonomists for standard genome sequencing and annotation.</title>
        <authorList>
            <consortium name="The Broad Institute Genomics Platform"/>
            <consortium name="The Broad Institute Genome Sequencing Center for Infectious Disease"/>
            <person name="Wu L."/>
            <person name="Ma J."/>
        </authorList>
    </citation>
    <scope>NUCLEOTIDE SEQUENCE [LARGE SCALE GENOMIC DNA]</scope>
    <source>
        <strain evidence="2 3">JCM 10303</strain>
    </source>
</reference>
<dbReference type="EMBL" id="BAAAGS010000012">
    <property type="protein sequence ID" value="GAA0523362.1"/>
    <property type="molecule type" value="Genomic_DNA"/>
</dbReference>